<gene>
    <name evidence="2" type="ORF">KFE25_002121</name>
</gene>
<dbReference type="Proteomes" id="UP000751190">
    <property type="component" value="Unassembled WGS sequence"/>
</dbReference>
<dbReference type="EMBL" id="JAGTXO010000008">
    <property type="protein sequence ID" value="KAG8466365.1"/>
    <property type="molecule type" value="Genomic_DNA"/>
</dbReference>
<comment type="caution">
    <text evidence="2">The sequence shown here is derived from an EMBL/GenBank/DDBJ whole genome shotgun (WGS) entry which is preliminary data.</text>
</comment>
<dbReference type="InterPro" id="IPR019734">
    <property type="entry name" value="TPR_rpt"/>
</dbReference>
<dbReference type="InterPro" id="IPR011990">
    <property type="entry name" value="TPR-like_helical_dom_sf"/>
</dbReference>
<sequence>MEDAADGRVNCVMLVTWPERREMIQQAIESFAQQTHPHKTLTIVNDGAPCVLSADFVREHRAAVVTAPRGASIGFKRNVGARAMADADFVAAFDDDDLSLPTRLATHIARIGRDGVSHRFTRWFIAIGALDSIAGFEWGSGYGASLIRTEACVRIGWPDQSWCEDHAFFRQLSAEPGMAARMRESDELLYFHRRHSANASAAHRTDVRQGLLPLQLAGTDCAVALRLVRELSALGAVRSHLCDAQPQPQQQPHSPLAVGQCVRVRLGERAERATVATIDEEHAELFAEKDGRELRVPLAHVCPLEPFELRAHATDAVSPIQLKDEGNALLQLGDYDAALAAYALALKLAVGSAPPLGSGSRVLVRPPPDARARRIRAALVGTLERCGAMADVVYEEDVVGGGADCAQAPGDEDELVPRERLIAVCDDPALQARLYMNSARASRKRGDRLEPIAWAERALCCALHVPDGEQREQLLAKALYLLAGAELVRSNFAGAEAAAARGLKLAPNDREWLALAASVSRKRADAQRQNRRLAKELSHWIGGVMRAGPGRPSTGHDCDAGDAPSAPLAQAERRPVALGRAACLSAVLVLAAALGMSASARAF</sequence>
<reference evidence="2" key="1">
    <citation type="submission" date="2021-05" db="EMBL/GenBank/DDBJ databases">
        <title>The genome of the haptophyte Pavlova lutheri (Diacronema luteri, Pavlovales) - a model for lipid biosynthesis in eukaryotic algae.</title>
        <authorList>
            <person name="Hulatt C.J."/>
            <person name="Posewitz M.C."/>
        </authorList>
    </citation>
    <scope>NUCLEOTIDE SEQUENCE</scope>
    <source>
        <strain evidence="2">NIVA-4/92</strain>
    </source>
</reference>
<evidence type="ECO:0000259" key="1">
    <source>
        <dbReference type="Pfam" id="PF00535"/>
    </source>
</evidence>
<protein>
    <recommendedName>
        <fullName evidence="1">Glycosyltransferase 2-like domain-containing protein</fullName>
    </recommendedName>
</protein>
<dbReference type="Pfam" id="PF00535">
    <property type="entry name" value="Glycos_transf_2"/>
    <property type="match status" value="1"/>
</dbReference>
<dbReference type="SUPFAM" id="SSF53448">
    <property type="entry name" value="Nucleotide-diphospho-sugar transferases"/>
    <property type="match status" value="1"/>
</dbReference>
<dbReference type="Gene3D" id="1.25.40.10">
    <property type="entry name" value="Tetratricopeptide repeat domain"/>
    <property type="match status" value="1"/>
</dbReference>
<dbReference type="InterPro" id="IPR001173">
    <property type="entry name" value="Glyco_trans_2-like"/>
</dbReference>
<evidence type="ECO:0000313" key="3">
    <source>
        <dbReference type="Proteomes" id="UP000751190"/>
    </source>
</evidence>
<proteinExistence type="predicted"/>
<dbReference type="AlphaFoldDB" id="A0A8J5XR36"/>
<feature type="domain" description="Glycosyltransferase 2-like" evidence="1">
    <location>
        <begin position="13"/>
        <end position="116"/>
    </location>
</feature>
<evidence type="ECO:0000313" key="2">
    <source>
        <dbReference type="EMBL" id="KAG8466365.1"/>
    </source>
</evidence>
<dbReference type="InterPro" id="IPR029044">
    <property type="entry name" value="Nucleotide-diphossugar_trans"/>
</dbReference>
<dbReference type="SUPFAM" id="SSF48452">
    <property type="entry name" value="TPR-like"/>
    <property type="match status" value="1"/>
</dbReference>
<accession>A0A8J5XR36</accession>
<organism evidence="2 3">
    <name type="scientific">Diacronema lutheri</name>
    <name type="common">Unicellular marine alga</name>
    <name type="synonym">Monochrysis lutheri</name>
    <dbReference type="NCBI Taxonomy" id="2081491"/>
    <lineage>
        <taxon>Eukaryota</taxon>
        <taxon>Haptista</taxon>
        <taxon>Haptophyta</taxon>
        <taxon>Pavlovophyceae</taxon>
        <taxon>Pavlovales</taxon>
        <taxon>Pavlovaceae</taxon>
        <taxon>Diacronema</taxon>
    </lineage>
</organism>
<keyword evidence="3" id="KW-1185">Reference proteome</keyword>
<dbReference type="Gene3D" id="3.90.550.10">
    <property type="entry name" value="Spore Coat Polysaccharide Biosynthesis Protein SpsA, Chain A"/>
    <property type="match status" value="1"/>
</dbReference>
<dbReference type="SMART" id="SM00028">
    <property type="entry name" value="TPR"/>
    <property type="match status" value="2"/>
</dbReference>
<name>A0A8J5XR36_DIALT</name>